<evidence type="ECO:0000256" key="5">
    <source>
        <dbReference type="ARBA" id="ARBA00022679"/>
    </source>
</evidence>
<evidence type="ECO:0000256" key="7">
    <source>
        <dbReference type="ARBA" id="ARBA00023204"/>
    </source>
</evidence>
<sequence length="160" mass="17679">MVGKTYTEYYSSPIGYYQIVCDDFAVLSVKKVWGEGDSEPNDLARKCACELSEYFGGGRREFSVPVRFDVGTPFQRAVWSTLTKIPYAQTWSYKQVANSLGVKCYRAVGSACGKNPLEIIVPCHRVVDSRGLGGYSAGLDAKVYLLRLEADAVKALLKKV</sequence>
<keyword evidence="5" id="KW-0808">Transferase</keyword>
<comment type="catalytic activity">
    <reaction evidence="8">
        <text>a 6-O-methyl-2'-deoxyguanosine in DNA + L-cysteinyl-[protein] = S-methyl-L-cysteinyl-[protein] + a 2'-deoxyguanosine in DNA</text>
        <dbReference type="Rhea" id="RHEA:24000"/>
        <dbReference type="Rhea" id="RHEA-COMP:10131"/>
        <dbReference type="Rhea" id="RHEA-COMP:10132"/>
        <dbReference type="Rhea" id="RHEA-COMP:11367"/>
        <dbReference type="Rhea" id="RHEA-COMP:11368"/>
        <dbReference type="ChEBI" id="CHEBI:29950"/>
        <dbReference type="ChEBI" id="CHEBI:82612"/>
        <dbReference type="ChEBI" id="CHEBI:85445"/>
        <dbReference type="ChEBI" id="CHEBI:85448"/>
        <dbReference type="EC" id="2.1.1.63"/>
    </reaction>
</comment>
<feature type="domain" description="Methylated-DNA-[protein]-cysteine S-methyltransferase DNA binding" evidence="9">
    <location>
        <begin position="73"/>
        <end position="150"/>
    </location>
</feature>
<dbReference type="Proteomes" id="UP000240322">
    <property type="component" value="Unassembled WGS sequence"/>
</dbReference>
<dbReference type="InterPro" id="IPR036388">
    <property type="entry name" value="WH-like_DNA-bd_sf"/>
</dbReference>
<dbReference type="PANTHER" id="PTHR10815:SF13">
    <property type="entry name" value="METHYLATED-DNA--PROTEIN-CYSTEINE METHYLTRANSFERASE"/>
    <property type="match status" value="1"/>
</dbReference>
<name>A0A2R6AEA0_9ARCH</name>
<evidence type="ECO:0000313" key="10">
    <source>
        <dbReference type="EMBL" id="PSN84669.1"/>
    </source>
</evidence>
<keyword evidence="7" id="KW-0234">DNA repair</keyword>
<dbReference type="Pfam" id="PF01035">
    <property type="entry name" value="DNA_binding_1"/>
    <property type="match status" value="1"/>
</dbReference>
<dbReference type="SUPFAM" id="SSF46767">
    <property type="entry name" value="Methylated DNA-protein cysteine methyltransferase, C-terminal domain"/>
    <property type="match status" value="1"/>
</dbReference>
<comment type="catalytic activity">
    <reaction evidence="1">
        <text>a 4-O-methyl-thymidine in DNA + L-cysteinyl-[protein] = a thymidine in DNA + S-methyl-L-cysteinyl-[protein]</text>
        <dbReference type="Rhea" id="RHEA:53428"/>
        <dbReference type="Rhea" id="RHEA-COMP:10131"/>
        <dbReference type="Rhea" id="RHEA-COMP:10132"/>
        <dbReference type="Rhea" id="RHEA-COMP:13555"/>
        <dbReference type="Rhea" id="RHEA-COMP:13556"/>
        <dbReference type="ChEBI" id="CHEBI:29950"/>
        <dbReference type="ChEBI" id="CHEBI:82612"/>
        <dbReference type="ChEBI" id="CHEBI:137386"/>
        <dbReference type="ChEBI" id="CHEBI:137387"/>
        <dbReference type="EC" id="2.1.1.63"/>
    </reaction>
</comment>
<dbReference type="InterPro" id="IPR014048">
    <property type="entry name" value="MethylDNA_cys_MeTrfase_DNA-bd"/>
</dbReference>
<reference evidence="10 11" key="1">
    <citation type="submission" date="2017-04" db="EMBL/GenBank/DDBJ databases">
        <title>Novel microbial lineages endemic to geothermal iron-oxide mats fill important gaps in the evolutionary history of Archaea.</title>
        <authorList>
            <person name="Jay Z.J."/>
            <person name="Beam J.P."/>
            <person name="Dlakic M."/>
            <person name="Rusch D.B."/>
            <person name="Kozubal M.A."/>
            <person name="Inskeep W.P."/>
        </authorList>
    </citation>
    <scope>NUCLEOTIDE SEQUENCE [LARGE SCALE GENOMIC DNA]</scope>
    <source>
        <strain evidence="10">OSP_D</strain>
    </source>
</reference>
<organism evidence="10 11">
    <name type="scientific">Candidatus Marsarchaeota G2 archaeon OSP_D</name>
    <dbReference type="NCBI Taxonomy" id="1978157"/>
    <lineage>
        <taxon>Archaea</taxon>
        <taxon>Candidatus Marsarchaeota</taxon>
        <taxon>Candidatus Marsarchaeota group 2</taxon>
    </lineage>
</organism>
<evidence type="ECO:0000259" key="9">
    <source>
        <dbReference type="Pfam" id="PF01035"/>
    </source>
</evidence>
<evidence type="ECO:0000256" key="2">
    <source>
        <dbReference type="ARBA" id="ARBA00008711"/>
    </source>
</evidence>
<dbReference type="SUPFAM" id="SSF53155">
    <property type="entry name" value="Methylated DNA-protein cysteine methyltransferase domain"/>
    <property type="match status" value="1"/>
</dbReference>
<dbReference type="Gene3D" id="1.10.10.10">
    <property type="entry name" value="Winged helix-like DNA-binding domain superfamily/Winged helix DNA-binding domain"/>
    <property type="match status" value="1"/>
</dbReference>
<evidence type="ECO:0000313" key="11">
    <source>
        <dbReference type="Proteomes" id="UP000240322"/>
    </source>
</evidence>
<dbReference type="InterPro" id="IPR036217">
    <property type="entry name" value="MethylDNA_cys_MeTrfase_DNAb"/>
</dbReference>
<dbReference type="AlphaFoldDB" id="A0A2R6AEA0"/>
<comment type="caution">
    <text evidence="10">The sequence shown here is derived from an EMBL/GenBank/DDBJ whole genome shotgun (WGS) entry which is preliminary data.</text>
</comment>
<dbReference type="GO" id="GO:0032259">
    <property type="term" value="P:methylation"/>
    <property type="evidence" value="ECO:0007669"/>
    <property type="project" value="UniProtKB-KW"/>
</dbReference>
<evidence type="ECO:0000256" key="8">
    <source>
        <dbReference type="ARBA" id="ARBA00049348"/>
    </source>
</evidence>
<keyword evidence="4" id="KW-0489">Methyltransferase</keyword>
<dbReference type="NCBIfam" id="TIGR00589">
    <property type="entry name" value="ogt"/>
    <property type="match status" value="1"/>
</dbReference>
<dbReference type="InterPro" id="IPR036631">
    <property type="entry name" value="MGMT_N_sf"/>
</dbReference>
<dbReference type="PROSITE" id="PS00374">
    <property type="entry name" value="MGMT"/>
    <property type="match status" value="1"/>
</dbReference>
<dbReference type="CDD" id="cd06445">
    <property type="entry name" value="ATase"/>
    <property type="match status" value="1"/>
</dbReference>
<accession>A0A2R6AEA0</accession>
<keyword evidence="6" id="KW-0227">DNA damage</keyword>
<dbReference type="InterPro" id="IPR001497">
    <property type="entry name" value="MethylDNA_cys_MeTrfase_AS"/>
</dbReference>
<gene>
    <name evidence="10" type="ORF">B9Q03_13035</name>
</gene>
<proteinExistence type="inferred from homology"/>
<dbReference type="GO" id="GO:0003908">
    <property type="term" value="F:methylated-DNA-[protein]-cysteine S-methyltransferase activity"/>
    <property type="evidence" value="ECO:0007669"/>
    <property type="project" value="UniProtKB-EC"/>
</dbReference>
<evidence type="ECO:0000256" key="4">
    <source>
        <dbReference type="ARBA" id="ARBA00022603"/>
    </source>
</evidence>
<comment type="similarity">
    <text evidence="2">Belongs to the MGMT family.</text>
</comment>
<dbReference type="EMBL" id="NEXE01000282">
    <property type="protein sequence ID" value="PSN84669.1"/>
    <property type="molecule type" value="Genomic_DNA"/>
</dbReference>
<dbReference type="FunFam" id="1.10.10.10:FF:000214">
    <property type="entry name" value="Methylated-DNA--protein-cysteine methyltransferase"/>
    <property type="match status" value="1"/>
</dbReference>
<dbReference type="GO" id="GO:0006281">
    <property type="term" value="P:DNA repair"/>
    <property type="evidence" value="ECO:0007669"/>
    <property type="project" value="UniProtKB-KW"/>
</dbReference>
<evidence type="ECO:0000256" key="3">
    <source>
        <dbReference type="ARBA" id="ARBA00011918"/>
    </source>
</evidence>
<evidence type="ECO:0000256" key="1">
    <source>
        <dbReference type="ARBA" id="ARBA00001286"/>
    </source>
</evidence>
<protein>
    <recommendedName>
        <fullName evidence="3">methylated-DNA--[protein]-cysteine S-methyltransferase</fullName>
        <ecNumber evidence="3">2.1.1.63</ecNumber>
    </recommendedName>
</protein>
<dbReference type="EC" id="2.1.1.63" evidence="3"/>
<evidence type="ECO:0000256" key="6">
    <source>
        <dbReference type="ARBA" id="ARBA00022763"/>
    </source>
</evidence>
<dbReference type="PANTHER" id="PTHR10815">
    <property type="entry name" value="METHYLATED-DNA--PROTEIN-CYSTEINE METHYLTRANSFERASE"/>
    <property type="match status" value="1"/>
</dbReference>